<evidence type="ECO:0000313" key="1">
    <source>
        <dbReference type="EMBL" id="NBN88179.1"/>
    </source>
</evidence>
<organism evidence="1 2">
    <name type="scientific">Candidatus Fonsibacter lacus</name>
    <dbReference type="NCBI Taxonomy" id="2576439"/>
    <lineage>
        <taxon>Bacteria</taxon>
        <taxon>Pseudomonadati</taxon>
        <taxon>Pseudomonadota</taxon>
        <taxon>Alphaproteobacteria</taxon>
        <taxon>Candidatus Pelagibacterales</taxon>
        <taxon>Candidatus Pelagibacterales incertae sedis</taxon>
        <taxon>Candidatus Fonsibacter</taxon>
    </lineage>
</organism>
<evidence type="ECO:0000313" key="2">
    <source>
        <dbReference type="Proteomes" id="UP000713222"/>
    </source>
</evidence>
<name>A0A964V566_9PROT</name>
<dbReference type="AlphaFoldDB" id="A0A964V566"/>
<dbReference type="Proteomes" id="UP000713222">
    <property type="component" value="Unassembled WGS sequence"/>
</dbReference>
<comment type="caution">
    <text evidence="1">The sequence shown here is derived from an EMBL/GenBank/DDBJ whole genome shotgun (WGS) entry which is preliminary data.</text>
</comment>
<reference evidence="1" key="1">
    <citation type="submission" date="2018-10" db="EMBL/GenBank/DDBJ databases">
        <title>Iterative Subtractive Binning of Freshwater Chronoseries Metagenomes Recovers Nearly Complete Genomes from over Four Hundred Novel Species.</title>
        <authorList>
            <person name="Rodriguez-R L.M."/>
            <person name="Tsementzi D."/>
            <person name="Luo C."/>
            <person name="Konstantinidis K.T."/>
        </authorList>
    </citation>
    <scope>NUCLEOTIDE SEQUENCE</scope>
    <source>
        <strain evidence="1">WB7_6_001</strain>
    </source>
</reference>
<dbReference type="EMBL" id="RGET01000061">
    <property type="protein sequence ID" value="NBN88179.1"/>
    <property type="molecule type" value="Genomic_DNA"/>
</dbReference>
<sequence length="391" mass="42297">MAEYVSTFRMPSEYERAAMEARRRQRMAEMLAQQAYNPMEFQGAPIPKAAPFVQGLQAFLTARQLRKAEEAEKEAKATESDYAKRLAGRMGGVSELPDYGTPEQQAARIDAEEAAQRASGQLQEVTPTAQYRFNPQEALEMASTEVGTAALKNRPFMASRLAEMLKKPEEKKPAKFGTTPQFDAQGNAYIINEAGEMKYLTGVKKPAEVRAPKDERLVSIIGPDGNPVLVRESQAVGKTPYTPRTLAQETAEAAKVQANAQREIDTQSALDNIGELIAHPGRKLATGASSFASKVPGTDAYDFAAKLDTFKAQTFVPMVSALKGMGALSDAEGKKLQAAVGALDPSMSEEAFVNELNKVATTLVAKAKAAGLNVTLPINMEQVIDLPPRGR</sequence>
<protein>
    <submittedName>
        <fullName evidence="1">Uncharacterized protein</fullName>
    </submittedName>
</protein>
<gene>
    <name evidence="1" type="ORF">EBV32_03715</name>
</gene>
<proteinExistence type="predicted"/>
<accession>A0A964V566</accession>